<dbReference type="EMBL" id="FOWD01000011">
    <property type="protein sequence ID" value="SFO16400.1"/>
    <property type="molecule type" value="Genomic_DNA"/>
</dbReference>
<protein>
    <submittedName>
        <fullName evidence="1">Uncharacterized protein</fullName>
    </submittedName>
</protein>
<keyword evidence="2" id="KW-1185">Reference proteome</keyword>
<name>A0A1I5EYE9_9FIRM</name>
<proteinExistence type="predicted"/>
<accession>A0A1I5EYE9</accession>
<organism evidence="1 2">
    <name type="scientific">Anaerocolumna aminovalerica</name>
    <dbReference type="NCBI Taxonomy" id="1527"/>
    <lineage>
        <taxon>Bacteria</taxon>
        <taxon>Bacillati</taxon>
        <taxon>Bacillota</taxon>
        <taxon>Clostridia</taxon>
        <taxon>Lachnospirales</taxon>
        <taxon>Lachnospiraceae</taxon>
        <taxon>Anaerocolumna</taxon>
    </lineage>
</organism>
<dbReference type="Proteomes" id="UP000198806">
    <property type="component" value="Unassembled WGS sequence"/>
</dbReference>
<sequence>MLYKTWNPKLYTIIKKYLQPEWDYVTIALEHMFLNWRVLRDCLLHYIKQTMGGTDFVTEFTCKEFCNY</sequence>
<evidence type="ECO:0000313" key="2">
    <source>
        <dbReference type="Proteomes" id="UP000198806"/>
    </source>
</evidence>
<dbReference type="AlphaFoldDB" id="A0A1I5EYE9"/>
<dbReference type="STRING" id="1527.SAMN04489757_11168"/>
<evidence type="ECO:0000313" key="1">
    <source>
        <dbReference type="EMBL" id="SFO16400.1"/>
    </source>
</evidence>
<gene>
    <name evidence="1" type="ORF">SAMN04489757_11168</name>
</gene>
<reference evidence="1 2" key="1">
    <citation type="submission" date="2016-10" db="EMBL/GenBank/DDBJ databases">
        <authorList>
            <person name="de Groot N.N."/>
        </authorList>
    </citation>
    <scope>NUCLEOTIDE SEQUENCE [LARGE SCALE GENOMIC DNA]</scope>
    <source>
        <strain evidence="1 2">DSM 1283</strain>
    </source>
</reference>